<evidence type="ECO:0000259" key="11">
    <source>
        <dbReference type="SMART" id="SM00642"/>
    </source>
</evidence>
<keyword evidence="7 10" id="KW-0808">Transferase</keyword>
<feature type="active site" description="Nucleophile" evidence="10">
    <location>
        <position position="416"/>
    </location>
</feature>
<evidence type="ECO:0000256" key="9">
    <source>
        <dbReference type="ARBA" id="ARBA00023277"/>
    </source>
</evidence>
<proteinExistence type="inferred from homology"/>
<dbReference type="Pfam" id="PF02922">
    <property type="entry name" value="CBM_48"/>
    <property type="match status" value="1"/>
</dbReference>
<comment type="similarity">
    <text evidence="4 10">Belongs to the glycosyl hydrolase 13 family. GlgB subfamily.</text>
</comment>
<evidence type="ECO:0000256" key="3">
    <source>
        <dbReference type="ARBA" id="ARBA00004964"/>
    </source>
</evidence>
<dbReference type="CDD" id="cd02855">
    <property type="entry name" value="E_set_GBE_prok_N"/>
    <property type="match status" value="1"/>
</dbReference>
<dbReference type="GO" id="GO:0003844">
    <property type="term" value="F:1,4-alpha-glucan branching enzyme activity"/>
    <property type="evidence" value="ECO:0007669"/>
    <property type="project" value="UniProtKB-EC"/>
</dbReference>
<dbReference type="SUPFAM" id="SSF81296">
    <property type="entry name" value="E set domains"/>
    <property type="match status" value="2"/>
</dbReference>
<evidence type="ECO:0000256" key="4">
    <source>
        <dbReference type="ARBA" id="ARBA00009000"/>
    </source>
</evidence>
<organism evidence="12 13">
    <name type="scientific">Celerinatantimonas yamalensis</name>
    <dbReference type="NCBI Taxonomy" id="559956"/>
    <lineage>
        <taxon>Bacteria</taxon>
        <taxon>Pseudomonadati</taxon>
        <taxon>Pseudomonadota</taxon>
        <taxon>Gammaproteobacteria</taxon>
        <taxon>Celerinatantimonadaceae</taxon>
        <taxon>Celerinatantimonas</taxon>
    </lineage>
</organism>
<dbReference type="InterPro" id="IPR014756">
    <property type="entry name" value="Ig_E-set"/>
</dbReference>
<comment type="catalytic activity">
    <reaction evidence="1 10">
        <text>Transfers a segment of a (1-&gt;4)-alpha-D-glucan chain to a primary hydroxy group in a similar glucan chain.</text>
        <dbReference type="EC" id="2.4.1.18"/>
    </reaction>
</comment>
<keyword evidence="9 10" id="KW-0119">Carbohydrate metabolism</keyword>
<dbReference type="PIRSF" id="PIRSF000463">
    <property type="entry name" value="GlgB"/>
    <property type="match status" value="1"/>
</dbReference>
<dbReference type="EMBL" id="JBEQCT010000001">
    <property type="protein sequence ID" value="MFM2483569.1"/>
    <property type="molecule type" value="Genomic_DNA"/>
</dbReference>
<dbReference type="NCBIfam" id="NF003811">
    <property type="entry name" value="PRK05402.1"/>
    <property type="match status" value="1"/>
</dbReference>
<dbReference type="HAMAP" id="MF_00685">
    <property type="entry name" value="GlgB"/>
    <property type="match status" value="1"/>
</dbReference>
<gene>
    <name evidence="10 12" type="primary">glgB</name>
    <name evidence="12" type="ORF">ABUE30_00495</name>
</gene>
<dbReference type="Pfam" id="PF00128">
    <property type="entry name" value="Alpha-amylase"/>
    <property type="match status" value="1"/>
</dbReference>
<dbReference type="InterPro" id="IPR004193">
    <property type="entry name" value="Glyco_hydro_13_N"/>
</dbReference>
<dbReference type="EC" id="2.4.1.18" evidence="10"/>
<keyword evidence="13" id="KW-1185">Reference proteome</keyword>
<evidence type="ECO:0000256" key="7">
    <source>
        <dbReference type="ARBA" id="ARBA00022679"/>
    </source>
</evidence>
<comment type="function">
    <text evidence="2 10">Catalyzes the formation of the alpha-1,6-glucosidic linkages in glycogen by scission of a 1,4-alpha-linked oligosaccharide from growing alpha-1,4-glucan chains and the subsequent attachment of the oligosaccharide to the alpha-1,6 position.</text>
</comment>
<comment type="subunit">
    <text evidence="10">Monomer.</text>
</comment>
<keyword evidence="8 10" id="KW-0320">Glycogen biosynthesis</keyword>
<dbReference type="InterPro" id="IPR013780">
    <property type="entry name" value="Glyco_hydro_b"/>
</dbReference>
<evidence type="ECO:0000256" key="2">
    <source>
        <dbReference type="ARBA" id="ARBA00002953"/>
    </source>
</evidence>
<dbReference type="NCBIfam" id="NF008967">
    <property type="entry name" value="PRK12313.1"/>
    <property type="match status" value="1"/>
</dbReference>
<dbReference type="SMART" id="SM00642">
    <property type="entry name" value="Aamy"/>
    <property type="match status" value="1"/>
</dbReference>
<dbReference type="Gene3D" id="2.60.40.1180">
    <property type="entry name" value="Golgi alpha-mannosidase II"/>
    <property type="match status" value="1"/>
</dbReference>
<dbReference type="InterPro" id="IPR037439">
    <property type="entry name" value="Branching_enzy"/>
</dbReference>
<comment type="caution">
    <text evidence="12">The sequence shown here is derived from an EMBL/GenBank/DDBJ whole genome shotgun (WGS) entry which is preliminary data.</text>
</comment>
<dbReference type="PANTHER" id="PTHR43651:SF3">
    <property type="entry name" value="1,4-ALPHA-GLUCAN-BRANCHING ENZYME"/>
    <property type="match status" value="1"/>
</dbReference>
<keyword evidence="5 10" id="KW-0321">Glycogen metabolism</keyword>
<dbReference type="InterPro" id="IPR006048">
    <property type="entry name" value="A-amylase/branching_C"/>
</dbReference>
<feature type="domain" description="Glycosyl hydrolase family 13 catalytic" evidence="11">
    <location>
        <begin position="256"/>
        <end position="613"/>
    </location>
</feature>
<dbReference type="Gene3D" id="2.60.40.10">
    <property type="entry name" value="Immunoglobulins"/>
    <property type="match status" value="1"/>
</dbReference>
<dbReference type="NCBIfam" id="TIGR01515">
    <property type="entry name" value="branching_enzym"/>
    <property type="match status" value="1"/>
</dbReference>
<dbReference type="InterPro" id="IPR017853">
    <property type="entry name" value="GH"/>
</dbReference>
<accession>A0ABW9G265</accession>
<evidence type="ECO:0000256" key="8">
    <source>
        <dbReference type="ARBA" id="ARBA00023056"/>
    </source>
</evidence>
<evidence type="ECO:0000313" key="12">
    <source>
        <dbReference type="EMBL" id="MFM2483569.1"/>
    </source>
</evidence>
<reference evidence="12 13" key="1">
    <citation type="journal article" date="2013" name="Int. J. Syst. Evol. Microbiol.">
        <title>Celerinatantimonas yamalensis sp. nov., a cold-adapted diazotrophic bacterium from a cold permafrost brine.</title>
        <authorList>
            <person name="Shcherbakova V."/>
            <person name="Chuvilskaya N."/>
            <person name="Rivkina E."/>
            <person name="Demidov N."/>
            <person name="Uchaeva V."/>
            <person name="Suetin S."/>
            <person name="Suzina N."/>
            <person name="Gilichinsky D."/>
        </authorList>
    </citation>
    <scope>NUCLEOTIDE SEQUENCE [LARGE SCALE GENOMIC DNA]</scope>
    <source>
        <strain evidence="12 13">C7</strain>
    </source>
</reference>
<dbReference type="InterPro" id="IPR044143">
    <property type="entry name" value="GlgB_N_E_set_prok"/>
</dbReference>
<dbReference type="CDD" id="cd11322">
    <property type="entry name" value="AmyAc_Glg_BE"/>
    <property type="match status" value="1"/>
</dbReference>
<dbReference type="RefSeq" id="WP_408621680.1">
    <property type="nucleotide sequence ID" value="NZ_JBEQCT010000001.1"/>
</dbReference>
<sequence>MKTQQLLTTHPLVSQLEEVNLSHPFTELGWLTGCVGQEALIRAWYPKASQITVCSTDGAIEQQMTCIDHRGLFELGNADVFAGAYRLRIDSPYAPQVECWDPYAFKQCSYQGLEQLEQSLRSWYRVLGAQLMTMPAGNHTVNGVRFVVYAPNASSVSVIGDFNHWDGRRHPMERCLDGHWVLFMPELKAGQRYKYELKDKQGAQLPHKADPIGFYAEQYPSLASVIWDHSDYEWTDQRWQEREVDPPIHQPMSIYEVHIGSWKRKHNSFGWASLSYRELATELVEYVKEMGYTHIELMPISEHPFDGSWGYQPVGLFSPTSRYGNPDDFKYFIDCCHQAGIGVIIDWVPAHFPADAHGLARFDGTTLYEYSDPRRGWHKDWNSYIYDFGRDTVRRFLIASALIWFDYYHVDGLRVDAVASMLYWDYSREEGEWIPNVDGGNQNYEAISLLKWFNEEVYREFPRALTVAEESTAFSGVSRPTYLGGLGFGFKWNMGWMHDSLQYMQQDPLFRKYHHNEITFAMVYNYDENFILPLSHDEVVHGKGALLGKMPGDEWQQAANLRVYTAFMFAHPGKKLSFMGNEIAQVSEWNHDGSVEWTVLEYPRHYAQQALTKALNHVYRQHPALYEGDHQHEGFKWIDYNDWQRSILAFERHALSSDDMVIVVCNFTPTPVQSYRLGVPQAGHYQVIFNSDDESYWGSGMVEVACIIAQPLPWQGRGYSIVIPLPPLAAIYLVATKDS</sequence>
<dbReference type="InterPro" id="IPR054169">
    <property type="entry name" value="GlgB_N"/>
</dbReference>
<dbReference type="InterPro" id="IPR006407">
    <property type="entry name" value="GlgB"/>
</dbReference>
<name>A0ABW9G265_9GAMM</name>
<dbReference type="InterPro" id="IPR013783">
    <property type="entry name" value="Ig-like_fold"/>
</dbReference>
<dbReference type="Pfam" id="PF02806">
    <property type="entry name" value="Alpha-amylase_C"/>
    <property type="match status" value="1"/>
</dbReference>
<evidence type="ECO:0000256" key="6">
    <source>
        <dbReference type="ARBA" id="ARBA00022676"/>
    </source>
</evidence>
<feature type="active site" description="Proton donor" evidence="10">
    <location>
        <position position="469"/>
    </location>
</feature>
<evidence type="ECO:0000256" key="1">
    <source>
        <dbReference type="ARBA" id="ARBA00000826"/>
    </source>
</evidence>
<evidence type="ECO:0000256" key="10">
    <source>
        <dbReference type="HAMAP-Rule" id="MF_00685"/>
    </source>
</evidence>
<dbReference type="SUPFAM" id="SSF51011">
    <property type="entry name" value="Glycosyl hydrolase domain"/>
    <property type="match status" value="1"/>
</dbReference>
<evidence type="ECO:0000256" key="5">
    <source>
        <dbReference type="ARBA" id="ARBA00022600"/>
    </source>
</evidence>
<dbReference type="Proteomes" id="UP001629953">
    <property type="component" value="Unassembled WGS sequence"/>
</dbReference>
<evidence type="ECO:0000313" key="13">
    <source>
        <dbReference type="Proteomes" id="UP001629953"/>
    </source>
</evidence>
<dbReference type="PANTHER" id="PTHR43651">
    <property type="entry name" value="1,4-ALPHA-GLUCAN-BRANCHING ENZYME"/>
    <property type="match status" value="1"/>
</dbReference>
<comment type="pathway">
    <text evidence="3 10">Glycan biosynthesis; glycogen biosynthesis.</text>
</comment>
<protein>
    <recommendedName>
        <fullName evidence="10">1,4-alpha-glucan branching enzyme GlgB</fullName>
        <ecNumber evidence="10">2.4.1.18</ecNumber>
    </recommendedName>
    <alternativeName>
        <fullName evidence="10">1,4-alpha-D-glucan:1,4-alpha-D-glucan 6-glucosyl-transferase</fullName>
    </alternativeName>
    <alternativeName>
        <fullName evidence="10">Alpha-(1-&gt;4)-glucan branching enzyme</fullName>
    </alternativeName>
    <alternativeName>
        <fullName evidence="10">Glycogen branching enzyme</fullName>
        <shortName evidence="10">BE</shortName>
    </alternativeName>
</protein>
<dbReference type="SUPFAM" id="SSF51445">
    <property type="entry name" value="(Trans)glycosidases"/>
    <property type="match status" value="1"/>
</dbReference>
<dbReference type="Pfam" id="PF22019">
    <property type="entry name" value="GlgB_N"/>
    <property type="match status" value="1"/>
</dbReference>
<dbReference type="InterPro" id="IPR006047">
    <property type="entry name" value="GH13_cat_dom"/>
</dbReference>
<dbReference type="Gene3D" id="3.20.20.80">
    <property type="entry name" value="Glycosidases"/>
    <property type="match status" value="1"/>
</dbReference>
<keyword evidence="6 10" id="KW-0328">Glycosyltransferase</keyword>